<dbReference type="Pfam" id="PF00328">
    <property type="entry name" value="His_Phos_2"/>
    <property type="match status" value="1"/>
</dbReference>
<dbReference type="GO" id="GO:0003993">
    <property type="term" value="F:acid phosphatase activity"/>
    <property type="evidence" value="ECO:0007669"/>
    <property type="project" value="TreeGrafter"/>
</dbReference>
<feature type="signal peptide" evidence="2">
    <location>
        <begin position="1"/>
        <end position="18"/>
    </location>
</feature>
<dbReference type="Proteomes" id="UP000016922">
    <property type="component" value="Unassembled WGS sequence"/>
</dbReference>
<dbReference type="SUPFAM" id="SSF53254">
    <property type="entry name" value="Phosphoglycerate mutase-like"/>
    <property type="match status" value="1"/>
</dbReference>
<dbReference type="PANTHER" id="PTHR20963:SF43">
    <property type="entry name" value="PUTATIVE (AFU_ORTHOLOGUE AFUA_7G01240)-RELATED"/>
    <property type="match status" value="1"/>
</dbReference>
<reference evidence="3 4" key="1">
    <citation type="journal article" date="2013" name="BMC Genomics">
        <title>Genomics-driven discovery of the pneumocandin biosynthetic gene cluster in the fungus Glarea lozoyensis.</title>
        <authorList>
            <person name="Chen L."/>
            <person name="Yue Q."/>
            <person name="Zhang X."/>
            <person name="Xiang M."/>
            <person name="Wang C."/>
            <person name="Li S."/>
            <person name="Che Y."/>
            <person name="Ortiz-Lopez F.J."/>
            <person name="Bills G.F."/>
            <person name="Liu X."/>
            <person name="An Z."/>
        </authorList>
    </citation>
    <scope>NUCLEOTIDE SEQUENCE [LARGE SCALE GENOMIC DNA]</scope>
    <source>
        <strain evidence="4">ATCC 20868 / MF5171</strain>
    </source>
</reference>
<protein>
    <submittedName>
        <fullName evidence="3">Phosphoglycerate mutase-like protein</fullName>
    </submittedName>
</protein>
<dbReference type="GeneID" id="19460145"/>
<dbReference type="InterPro" id="IPR000560">
    <property type="entry name" value="His_Pase_clade-2"/>
</dbReference>
<gene>
    <name evidence="3" type="ORF">GLAREA_01087</name>
</gene>
<feature type="chain" id="PRO_5004507651" evidence="2">
    <location>
        <begin position="19"/>
        <end position="536"/>
    </location>
</feature>
<proteinExistence type="predicted"/>
<dbReference type="OMA" id="FYGDYGF"/>
<dbReference type="Gene3D" id="3.40.50.1240">
    <property type="entry name" value="Phosphoglycerate mutase-like"/>
    <property type="match status" value="1"/>
</dbReference>
<keyword evidence="1" id="KW-0378">Hydrolase</keyword>
<dbReference type="AlphaFoldDB" id="S3CU40"/>
<evidence type="ECO:0000313" key="3">
    <source>
        <dbReference type="EMBL" id="EPE29927.1"/>
    </source>
</evidence>
<organism evidence="3 4">
    <name type="scientific">Glarea lozoyensis (strain ATCC 20868 / MF5171)</name>
    <dbReference type="NCBI Taxonomy" id="1116229"/>
    <lineage>
        <taxon>Eukaryota</taxon>
        <taxon>Fungi</taxon>
        <taxon>Dikarya</taxon>
        <taxon>Ascomycota</taxon>
        <taxon>Pezizomycotina</taxon>
        <taxon>Leotiomycetes</taxon>
        <taxon>Helotiales</taxon>
        <taxon>Helotiaceae</taxon>
        <taxon>Glarea</taxon>
    </lineage>
</organism>
<keyword evidence="4" id="KW-1185">Reference proteome</keyword>
<dbReference type="CDD" id="cd07061">
    <property type="entry name" value="HP_HAP_like"/>
    <property type="match status" value="1"/>
</dbReference>
<dbReference type="KEGG" id="glz:GLAREA_01087"/>
<dbReference type="EMBL" id="KE145367">
    <property type="protein sequence ID" value="EPE29927.1"/>
    <property type="molecule type" value="Genomic_DNA"/>
</dbReference>
<dbReference type="OrthoDB" id="6509975at2759"/>
<dbReference type="PANTHER" id="PTHR20963">
    <property type="entry name" value="MULTIPLE INOSITOL POLYPHOSPHATE PHOSPHATASE-RELATED"/>
    <property type="match status" value="1"/>
</dbReference>
<keyword evidence="2" id="KW-0732">Signal</keyword>
<name>S3CU40_GLAL2</name>
<evidence type="ECO:0000256" key="2">
    <source>
        <dbReference type="SAM" id="SignalP"/>
    </source>
</evidence>
<dbReference type="InterPro" id="IPR029033">
    <property type="entry name" value="His_PPase_superfam"/>
</dbReference>
<dbReference type="eggNOG" id="KOG1382">
    <property type="taxonomic scope" value="Eukaryota"/>
</dbReference>
<evidence type="ECO:0000313" key="4">
    <source>
        <dbReference type="Proteomes" id="UP000016922"/>
    </source>
</evidence>
<accession>S3CU40</accession>
<sequence length="536" mass="59428">MYLSHGILSAIYFVGADAAVNLLTDITKISRMWGQISVYANNEENVFGVDYVGLPAGCQIESAHTLQRHAQRFPIGYEEDGINNERFAGKVSNFTKSSNSTSEFTGPLEFLNSYTYTMETTGLLTGLGAATEFSSGVQFWNQYGRTLFNASVGQKSYNASFENGTLREPIVMRTTDQARIQNSEINWALGFFGPTYQTVANQELTNWTSPFELVIIPEGGTENNTLAAYDSCFNDFDPIIGQLGDLDVFTYIPKYLGPATKRLQEYAPQGFTLTTNDTYAMQVICAYEYNFLGSSDFCYHFTADEWAGFENTLDMAYYYDYAFGNPTGRAQGIGYVQELLARLQNEYITVSNSSVNSTLDDNTTTFPLAQKFYADFSHDDIIVSALTAMSLDYLKDPPSLTQFPPNPNRHFILSQITPFGARLITEVIGCTSEDPAPMKKSRTQYTPSQYGYDPANATTKFVRIRLNNGILPLDTIRGGACGNSTGGRVDGMCEMSAFIESQANSYQLSNYDYACFANYTVADPTSGQDYDGAIRD</sequence>
<dbReference type="RefSeq" id="XP_008084036.1">
    <property type="nucleotide sequence ID" value="XM_008085845.1"/>
</dbReference>
<evidence type="ECO:0000256" key="1">
    <source>
        <dbReference type="ARBA" id="ARBA00022801"/>
    </source>
</evidence>
<dbReference type="HOGENOM" id="CLU_020880_2_0_1"/>